<dbReference type="Proteomes" id="UP000189677">
    <property type="component" value="Chromosome"/>
</dbReference>
<dbReference type="EMBL" id="CP018047">
    <property type="protein sequence ID" value="AQU66488.1"/>
    <property type="molecule type" value="Genomic_DNA"/>
</dbReference>
<keyword evidence="3" id="KW-1185">Reference proteome</keyword>
<dbReference type="KEGG" id="snw:BBN63_09760"/>
<proteinExistence type="predicted"/>
<dbReference type="RefSeq" id="WP_078075023.1">
    <property type="nucleotide sequence ID" value="NZ_CP018047.1"/>
</dbReference>
<reference evidence="2 3" key="1">
    <citation type="submission" date="2016-11" db="EMBL/GenBank/DDBJ databases">
        <title>Complete genome sequence of Streptomyces niveus SCSIO 3406.</title>
        <authorList>
            <person name="Zhu Q."/>
            <person name="Cheng W."/>
            <person name="Song Y."/>
            <person name="Li Q."/>
            <person name="Ju J."/>
        </authorList>
    </citation>
    <scope>NUCLEOTIDE SEQUENCE [LARGE SCALE GENOMIC DNA]</scope>
    <source>
        <strain evidence="2 3">SCSIO 3406</strain>
    </source>
</reference>
<evidence type="ECO:0000313" key="2">
    <source>
        <dbReference type="EMBL" id="AQU66488.1"/>
    </source>
</evidence>
<feature type="compositionally biased region" description="Low complexity" evidence="1">
    <location>
        <begin position="63"/>
        <end position="80"/>
    </location>
</feature>
<sequence length="89" mass="9316">MAPSTSARGAGPGRRTTAPFDDRDSDFEAVYGDLIAFGRPAEEQGTYILTEAGEAGRSRAAERTPAPAADRFPARPALPRGRQNPGGSV</sequence>
<feature type="region of interest" description="Disordered" evidence="1">
    <location>
        <begin position="50"/>
        <end position="89"/>
    </location>
</feature>
<protein>
    <submittedName>
        <fullName evidence="2">Uncharacterized protein</fullName>
    </submittedName>
</protein>
<evidence type="ECO:0000256" key="1">
    <source>
        <dbReference type="SAM" id="MobiDB-lite"/>
    </source>
</evidence>
<dbReference type="AlphaFoldDB" id="A0A1U9QQD3"/>
<gene>
    <name evidence="2" type="ORF">BBN63_09760</name>
</gene>
<evidence type="ECO:0000313" key="3">
    <source>
        <dbReference type="Proteomes" id="UP000189677"/>
    </source>
</evidence>
<name>A0A1U9QQD3_STRNV</name>
<accession>A0A1U9QQD3</accession>
<feature type="region of interest" description="Disordered" evidence="1">
    <location>
        <begin position="1"/>
        <end position="25"/>
    </location>
</feature>
<organism evidence="2 3">
    <name type="scientific">Streptomyces niveus</name>
    <name type="common">Streptomyces spheroides</name>
    <dbReference type="NCBI Taxonomy" id="193462"/>
    <lineage>
        <taxon>Bacteria</taxon>
        <taxon>Bacillati</taxon>
        <taxon>Actinomycetota</taxon>
        <taxon>Actinomycetes</taxon>
        <taxon>Kitasatosporales</taxon>
        <taxon>Streptomycetaceae</taxon>
        <taxon>Streptomyces</taxon>
    </lineage>
</organism>
<dbReference type="OrthoDB" id="4550567at2"/>